<dbReference type="EMBL" id="JAYKXH010000021">
    <property type="protein sequence ID" value="KAK7130121.1"/>
    <property type="molecule type" value="Genomic_DNA"/>
</dbReference>
<evidence type="ECO:0000313" key="1">
    <source>
        <dbReference type="EMBL" id="KAK7130121.1"/>
    </source>
</evidence>
<dbReference type="Proteomes" id="UP001364617">
    <property type="component" value="Unassembled WGS sequence"/>
</dbReference>
<organism evidence="1 2">
    <name type="scientific">Phoxinus phoxinus</name>
    <name type="common">Eurasian minnow</name>
    <dbReference type="NCBI Taxonomy" id="58324"/>
    <lineage>
        <taxon>Eukaryota</taxon>
        <taxon>Metazoa</taxon>
        <taxon>Chordata</taxon>
        <taxon>Craniata</taxon>
        <taxon>Vertebrata</taxon>
        <taxon>Euteleostomi</taxon>
        <taxon>Actinopterygii</taxon>
        <taxon>Neopterygii</taxon>
        <taxon>Teleostei</taxon>
        <taxon>Ostariophysi</taxon>
        <taxon>Cypriniformes</taxon>
        <taxon>Leuciscidae</taxon>
        <taxon>Phoxininae</taxon>
        <taxon>Phoxinus</taxon>
    </lineage>
</organism>
<dbReference type="AlphaFoldDB" id="A0AAN9CBI9"/>
<reference evidence="1 2" key="1">
    <citation type="submission" date="2024-02" db="EMBL/GenBank/DDBJ databases">
        <title>Chromosome-level genome assembly of the Eurasian Minnow (Phoxinus phoxinus).</title>
        <authorList>
            <person name="Oriowo T.O."/>
            <person name="Martin S."/>
            <person name="Stange M."/>
            <person name="Chrysostomakis Y."/>
            <person name="Brown T."/>
            <person name="Winkler S."/>
            <person name="Kukowka S."/>
            <person name="Myers E.W."/>
            <person name="Bohne A."/>
        </authorList>
    </citation>
    <scope>NUCLEOTIDE SEQUENCE [LARGE SCALE GENOMIC DNA]</scope>
    <source>
        <strain evidence="1">ZFMK-TIS-60720</strain>
        <tissue evidence="1">Whole Organism</tissue>
    </source>
</reference>
<keyword evidence="2" id="KW-1185">Reference proteome</keyword>
<proteinExistence type="predicted"/>
<sequence length="32" mass="3647">MLHILEKHPDHGELEKDTSINYGVIQRDSVTA</sequence>
<accession>A0AAN9CBI9</accession>
<gene>
    <name evidence="1" type="ORF">R3I93_019681</name>
</gene>
<evidence type="ECO:0000313" key="2">
    <source>
        <dbReference type="Proteomes" id="UP001364617"/>
    </source>
</evidence>
<comment type="caution">
    <text evidence="1">The sequence shown here is derived from an EMBL/GenBank/DDBJ whole genome shotgun (WGS) entry which is preliminary data.</text>
</comment>
<protein>
    <submittedName>
        <fullName evidence="1">Uncharacterized protein</fullName>
    </submittedName>
</protein>
<name>A0AAN9CBI9_9TELE</name>